<protein>
    <submittedName>
        <fullName evidence="2">CDK5 regulatory subunit-associated protein Cdk5rap3</fullName>
    </submittedName>
</protein>
<organism evidence="2 3">
    <name type="scientific">Acrasis kona</name>
    <dbReference type="NCBI Taxonomy" id="1008807"/>
    <lineage>
        <taxon>Eukaryota</taxon>
        <taxon>Discoba</taxon>
        <taxon>Heterolobosea</taxon>
        <taxon>Tetramitia</taxon>
        <taxon>Eutetramitia</taxon>
        <taxon>Acrasidae</taxon>
        <taxon>Acrasis</taxon>
    </lineage>
</organism>
<dbReference type="InterPro" id="IPR008491">
    <property type="entry name" value="CDK5RAP3"/>
</dbReference>
<comment type="similarity">
    <text evidence="1">Belongs to the CDK5RAP3 family.</text>
</comment>
<name>A0AAW2YJ75_9EUKA</name>
<evidence type="ECO:0000313" key="2">
    <source>
        <dbReference type="EMBL" id="KAL0477350.1"/>
    </source>
</evidence>
<dbReference type="Proteomes" id="UP001431209">
    <property type="component" value="Unassembled WGS sequence"/>
</dbReference>
<dbReference type="Pfam" id="PF05600">
    <property type="entry name" value="CDK5RAP3"/>
    <property type="match status" value="1"/>
</dbReference>
<gene>
    <name evidence="2" type="ORF">AKO1_005782</name>
</gene>
<reference evidence="2 3" key="1">
    <citation type="submission" date="2024-03" db="EMBL/GenBank/DDBJ databases">
        <title>The Acrasis kona genome and developmental transcriptomes reveal deep origins of eukaryotic multicellular pathways.</title>
        <authorList>
            <person name="Sheikh S."/>
            <person name="Fu C.-J."/>
            <person name="Brown M.W."/>
            <person name="Baldauf S.L."/>
        </authorList>
    </citation>
    <scope>NUCLEOTIDE SEQUENCE [LARGE SCALE GENOMIC DNA]</scope>
    <source>
        <strain evidence="2 3">ATCC MYA-3509</strain>
    </source>
</reference>
<evidence type="ECO:0000313" key="3">
    <source>
        <dbReference type="Proteomes" id="UP001431209"/>
    </source>
</evidence>
<evidence type="ECO:0000256" key="1">
    <source>
        <dbReference type="ARBA" id="ARBA00007478"/>
    </source>
</evidence>
<dbReference type="PANTHER" id="PTHR14894:SF0">
    <property type="entry name" value="CDK5 REGULATORY SUBUNIT-ASSOCIATED PROTEIN 3"/>
    <property type="match status" value="1"/>
</dbReference>
<comment type="caution">
    <text evidence="2">The sequence shown here is derived from an EMBL/GenBank/DDBJ whole genome shotgun (WGS) entry which is preliminary data.</text>
</comment>
<dbReference type="GO" id="GO:0007346">
    <property type="term" value="P:regulation of mitotic cell cycle"/>
    <property type="evidence" value="ECO:0007669"/>
    <property type="project" value="TreeGrafter"/>
</dbReference>
<proteinExistence type="inferred from homology"/>
<dbReference type="EMBL" id="JAOPGA020000167">
    <property type="protein sequence ID" value="KAL0477350.1"/>
    <property type="molecule type" value="Genomic_DNA"/>
</dbReference>
<sequence>MVQAYKDLVEQCNKNLEGDQQKNDIIIKSLIERIEQKSKKNKKQNEPTLNYKWASEITNLLNKVDADQTGYLFGLVGGSKRLKSWRQITSTYEKNNLHLVELSLKMTDNVKYAIPALFRTSGKYRKQIDELDQKEQDWHKTVRDLRRKFLEECEMFGIQTSSKSDLYETTKRELPHWYNKIYEACNDAEFKKSINYYISFVSFMSGKDAVADFNTLPVLRFLSGGGRTTKQWVAHQNTSSPDQEESVAHNEPFEVKEHLNNDIVQIDFGDDFNYDGFDENISVQGGFEIDFGEDESEGYITKHELMTPSLDTDQSILNQTDSRNLFVNDLTELYAFVTQRISEKQDTSAVSTTVETQIFQNADEEIRNENMDQLNRFKDAITLVNNIYNDPKFKQLIMIQTSKSFVERVCKSLQQRQEVMGRINESLSGVAAKRESLKEAIVKLEPSINHIINKTRRMQKELQSHISKLVKGRPVNILGDINIVLGSSDG</sequence>
<dbReference type="AlphaFoldDB" id="A0AAW2YJ75"/>
<dbReference type="PANTHER" id="PTHR14894">
    <property type="entry name" value="CDK5 REGULATORY SUBUNIT-ASSOCIATED PROTEIN 3"/>
    <property type="match status" value="1"/>
</dbReference>
<dbReference type="GO" id="GO:0012505">
    <property type="term" value="C:endomembrane system"/>
    <property type="evidence" value="ECO:0007669"/>
    <property type="project" value="TreeGrafter"/>
</dbReference>
<keyword evidence="3" id="KW-1185">Reference proteome</keyword>
<accession>A0AAW2YJ75</accession>